<protein>
    <submittedName>
        <fullName evidence="1">Uncharacterized protein</fullName>
    </submittedName>
</protein>
<gene>
    <name evidence="1" type="ORF">BGM30_24170</name>
</gene>
<dbReference type="Pfam" id="PF04365">
    <property type="entry name" value="BrnT_toxin"/>
    <property type="match status" value="1"/>
</dbReference>
<comment type="caution">
    <text evidence="1">The sequence shown here is derived from an EMBL/GenBank/DDBJ whole genome shotgun (WGS) entry which is preliminary data.</text>
</comment>
<proteinExistence type="predicted"/>
<dbReference type="GeneID" id="66704800"/>
<evidence type="ECO:0000313" key="2">
    <source>
        <dbReference type="Proteomes" id="UP000236321"/>
    </source>
</evidence>
<accession>A0A2H6BT20</accession>
<dbReference type="EMBL" id="BEYQ01000007">
    <property type="protein sequence ID" value="GBD53324.1"/>
    <property type="molecule type" value="Genomic_DNA"/>
</dbReference>
<dbReference type="AlphaFoldDB" id="A0A2H6BT20"/>
<reference evidence="2" key="1">
    <citation type="submission" date="2017-12" db="EMBL/GenBank/DDBJ databases">
        <title>Improved Draft Genome Sequence of Microcystis aeruginosa NIES-298, a Microcystin-Producing Cyanobacterium from Lake Kasumigaura, Japan.</title>
        <authorList>
            <person name="Yamaguchi H."/>
            <person name="Suzuki S."/>
            <person name="Kawachi M."/>
        </authorList>
    </citation>
    <scope>NUCLEOTIDE SEQUENCE [LARGE SCALE GENOMIC DNA]</scope>
    <source>
        <strain evidence="2">NIES-298</strain>
    </source>
</reference>
<dbReference type="RefSeq" id="WP_061430167.1">
    <property type="nucleotide sequence ID" value="NZ_BEIU01000001.1"/>
</dbReference>
<name>A0A2H6BT20_MICAE</name>
<dbReference type="InterPro" id="IPR007460">
    <property type="entry name" value="BrnT_toxin"/>
</dbReference>
<sequence>MEFEWDDQKNNINIEKHGIDFNFAKEIFSGVWISKPDNRRDYGEERLIALGLLGEFVLVAVYTLREQKIRLISTRRANAEERGIYYEYVERGTIKYPWSDERF</sequence>
<dbReference type="InterPro" id="IPR038573">
    <property type="entry name" value="BrnT_sf"/>
</dbReference>
<evidence type="ECO:0000313" key="1">
    <source>
        <dbReference type="EMBL" id="GBD53324.1"/>
    </source>
</evidence>
<dbReference type="Gene3D" id="3.10.450.530">
    <property type="entry name" value="Ribonuclease toxin, BrnT, of type II toxin-antitoxin system"/>
    <property type="match status" value="1"/>
</dbReference>
<organism evidence="1 2">
    <name type="scientific">Microcystis aeruginosa NIES-298</name>
    <dbReference type="NCBI Taxonomy" id="449468"/>
    <lineage>
        <taxon>Bacteria</taxon>
        <taxon>Bacillati</taxon>
        <taxon>Cyanobacteriota</taxon>
        <taxon>Cyanophyceae</taxon>
        <taxon>Oscillatoriophycideae</taxon>
        <taxon>Chroococcales</taxon>
        <taxon>Microcystaceae</taxon>
        <taxon>Microcystis</taxon>
    </lineage>
</organism>
<dbReference type="Proteomes" id="UP000236321">
    <property type="component" value="Unassembled WGS sequence"/>
</dbReference>